<keyword evidence="2" id="KW-1133">Transmembrane helix</keyword>
<keyword evidence="5" id="KW-1185">Reference proteome</keyword>
<proteinExistence type="predicted"/>
<keyword evidence="2" id="KW-0472">Membrane</keyword>
<comment type="caution">
    <text evidence="4">The sequence shown here is derived from an EMBL/GenBank/DDBJ whole genome shotgun (WGS) entry which is preliminary data.</text>
</comment>
<accession>A0A9X3IUK1</accession>
<dbReference type="GO" id="GO:0016020">
    <property type="term" value="C:membrane"/>
    <property type="evidence" value="ECO:0007669"/>
    <property type="project" value="UniProtKB-SubCell"/>
</dbReference>
<dbReference type="Pfam" id="PF04298">
    <property type="entry name" value="Zn_peptidase_2"/>
    <property type="match status" value="1"/>
</dbReference>
<reference evidence="4" key="1">
    <citation type="submission" date="2022-11" db="EMBL/GenBank/DDBJ databases">
        <title>Parathalassolutuus dongxingensis gen. nov., sp. nov., a novel member of family Oceanospirillaceae isolated from a coastal shrimp pond in Guangxi, China.</title>
        <authorList>
            <person name="Chen H."/>
        </authorList>
    </citation>
    <scope>NUCLEOTIDE SEQUENCE</scope>
    <source>
        <strain evidence="4">G-43</strain>
    </source>
</reference>
<comment type="subcellular location">
    <subcellularLocation>
        <location evidence="1">Membrane</location>
        <topology evidence="1">Multi-pass membrane protein</topology>
    </subcellularLocation>
</comment>
<organism evidence="4 5">
    <name type="scientific">Parathalassolituus penaei</name>
    <dbReference type="NCBI Taxonomy" id="2997323"/>
    <lineage>
        <taxon>Bacteria</taxon>
        <taxon>Pseudomonadati</taxon>
        <taxon>Pseudomonadota</taxon>
        <taxon>Gammaproteobacteria</taxon>
        <taxon>Oceanospirillales</taxon>
        <taxon>Oceanospirillaceae</taxon>
        <taxon>Parathalassolituus</taxon>
    </lineage>
</organism>
<evidence type="ECO:0000313" key="4">
    <source>
        <dbReference type="EMBL" id="MCY0966263.1"/>
    </source>
</evidence>
<dbReference type="AlphaFoldDB" id="A0A9X3IUK1"/>
<protein>
    <submittedName>
        <fullName evidence="4">Zinc metallopeptidase</fullName>
    </submittedName>
</protein>
<feature type="transmembrane region" description="Helical" evidence="2">
    <location>
        <begin position="144"/>
        <end position="164"/>
    </location>
</feature>
<dbReference type="EMBL" id="JAPNOA010000039">
    <property type="protein sequence ID" value="MCY0966263.1"/>
    <property type="molecule type" value="Genomic_DNA"/>
</dbReference>
<dbReference type="GO" id="GO:0022900">
    <property type="term" value="P:electron transport chain"/>
    <property type="evidence" value="ECO:0007669"/>
    <property type="project" value="InterPro"/>
</dbReference>
<dbReference type="InterPro" id="IPR007395">
    <property type="entry name" value="Zn_peptidase_2"/>
</dbReference>
<gene>
    <name evidence="4" type="ORF">OUO13_13795</name>
</gene>
<feature type="transmembrane region" description="Helical" evidence="2">
    <location>
        <begin position="196"/>
        <end position="216"/>
    </location>
</feature>
<feature type="domain" description="Cytochrome oxidase subunit II transmembrane region profile" evidence="3">
    <location>
        <begin position="1"/>
        <end position="28"/>
    </location>
</feature>
<name>A0A9X3IUK1_9GAMM</name>
<evidence type="ECO:0000313" key="5">
    <source>
        <dbReference type="Proteomes" id="UP001150830"/>
    </source>
</evidence>
<dbReference type="InterPro" id="IPR011759">
    <property type="entry name" value="Cyt_c_oxidase_su2_TM_dom"/>
</dbReference>
<dbReference type="PANTHER" id="PTHR36434">
    <property type="entry name" value="MEMBRANE PROTEASE YUGP-RELATED"/>
    <property type="match status" value="1"/>
</dbReference>
<evidence type="ECO:0000256" key="2">
    <source>
        <dbReference type="SAM" id="Phobius"/>
    </source>
</evidence>
<dbReference type="PANTHER" id="PTHR36434:SF1">
    <property type="entry name" value="MEMBRANE PROTEASE YUGP-RELATED"/>
    <property type="match status" value="1"/>
</dbReference>
<dbReference type="PROSITE" id="PS50999">
    <property type="entry name" value="COX2_TM"/>
    <property type="match status" value="1"/>
</dbReference>
<evidence type="ECO:0000256" key="1">
    <source>
        <dbReference type="ARBA" id="ARBA00004141"/>
    </source>
</evidence>
<keyword evidence="2" id="KW-0812">Transmembrane</keyword>
<feature type="transmembrane region" description="Helical" evidence="2">
    <location>
        <begin position="113"/>
        <end position="137"/>
    </location>
</feature>
<sequence>MWFLLALLLLMILALPSWWVARILQQHSLPRPDFPGTGGDMARHLLQLHGLADVQVESTSSGDHYDPSARTVRLTADKLDGRSLTAVVVAAHEVGHAIQHARGEMLFHARTGLAWLAIWLQRLAPAAVLIAPLLLTVMPAASRLAIGLAVVAMLTGLLVHLLTLPVELDASFNKALPMLADGDYLQEQDMQYARRILQAAAFTYVAASLANLLNVWQWFRMLRR</sequence>
<dbReference type="Proteomes" id="UP001150830">
    <property type="component" value="Unassembled WGS sequence"/>
</dbReference>
<evidence type="ECO:0000259" key="3">
    <source>
        <dbReference type="PROSITE" id="PS50999"/>
    </source>
</evidence>